<accession>A0A7T1TDL9</accession>
<feature type="region of interest" description="Disordered" evidence="1">
    <location>
        <begin position="50"/>
        <end position="72"/>
    </location>
</feature>
<dbReference type="AlphaFoldDB" id="A0A7T1TDL9"/>
<dbReference type="EMBL" id="CP048882">
    <property type="protein sequence ID" value="QPP11032.1"/>
    <property type="molecule type" value="Genomic_DNA"/>
</dbReference>
<keyword evidence="5" id="KW-1185">Reference proteome</keyword>
<feature type="domain" description="Ubiquitin Mut7-C" evidence="3">
    <location>
        <begin position="2"/>
        <end position="74"/>
    </location>
</feature>
<evidence type="ECO:0000259" key="3">
    <source>
        <dbReference type="Pfam" id="PF14451"/>
    </source>
</evidence>
<feature type="domain" description="Mut7-C RNAse" evidence="2">
    <location>
        <begin position="92"/>
        <end position="232"/>
    </location>
</feature>
<evidence type="ECO:0000256" key="1">
    <source>
        <dbReference type="SAM" id="MobiDB-lite"/>
    </source>
</evidence>
<reference evidence="5" key="1">
    <citation type="submission" date="2020-02" db="EMBL/GenBank/DDBJ databases">
        <title>Streptomyces sp. ASO4wet.</title>
        <authorList>
            <person name="Risdian C."/>
            <person name="Landwehr W."/>
            <person name="Schupp P."/>
            <person name="Wink J."/>
        </authorList>
    </citation>
    <scope>NUCLEOTIDE SEQUENCE [LARGE SCALE GENOMIC DNA]</scope>
    <source>
        <strain evidence="5">ASO4wet</strain>
    </source>
</reference>
<name>A0A7T1TDL9_9ACTN</name>
<dbReference type="InterPro" id="IPR002782">
    <property type="entry name" value="Mut7-C_RNAse_dom"/>
</dbReference>
<evidence type="ECO:0000313" key="5">
    <source>
        <dbReference type="Proteomes" id="UP000595046"/>
    </source>
</evidence>
<evidence type="ECO:0000259" key="2">
    <source>
        <dbReference type="Pfam" id="PF01927"/>
    </source>
</evidence>
<gene>
    <name evidence="4" type="ORF">G4Z16_26830</name>
</gene>
<proteinExistence type="predicted"/>
<dbReference type="PANTHER" id="PTHR39081">
    <property type="entry name" value="MUT7-C DOMAIN-CONTAINING PROTEIN"/>
    <property type="match status" value="1"/>
</dbReference>
<dbReference type="KEGG" id="sbat:G4Z16_26830"/>
<dbReference type="InterPro" id="IPR027798">
    <property type="entry name" value="Ub_Mut7C"/>
</dbReference>
<dbReference type="Proteomes" id="UP000595046">
    <property type="component" value="Chromosome"/>
</dbReference>
<evidence type="ECO:0000313" key="4">
    <source>
        <dbReference type="EMBL" id="QPP11032.1"/>
    </source>
</evidence>
<dbReference type="Pfam" id="PF14451">
    <property type="entry name" value="Ub-Mut7C"/>
    <property type="match status" value="1"/>
</dbReference>
<sequence length="274" mass="29606">MRLRFDDSLRFFLAARHRGSGAASLSHDGTSTLGHVIQSLGVPLTEVGELTVRGPDDDAGRRVGPSYRPRDAEVADVATAARPQPVPPPAPPRFVLDVHLGALARRLRLVGLDTSYGNDSSDDALLAQANAERRVLLTQDRGLLLRRALWLGAYVRGARPDDQLLDVLDRFAPALEPWTRCMACNGTLAPVEKSEIAALLRPGTRRTYDTFMRCRSCSRLFWRGAHSGRLESLVTTALEATGGDGAEARSGTRRGSGARRGADGFRTGRGSEPA</sequence>
<dbReference type="Pfam" id="PF01927">
    <property type="entry name" value="Mut7-C"/>
    <property type="match status" value="1"/>
</dbReference>
<dbReference type="PANTHER" id="PTHR39081:SF1">
    <property type="entry name" value="MUT7-C RNASE DOMAIN-CONTAINING PROTEIN"/>
    <property type="match status" value="1"/>
</dbReference>
<evidence type="ECO:0008006" key="6">
    <source>
        <dbReference type="Google" id="ProtNLM"/>
    </source>
</evidence>
<feature type="region of interest" description="Disordered" evidence="1">
    <location>
        <begin position="241"/>
        <end position="274"/>
    </location>
</feature>
<organism evidence="4 5">
    <name type="scientific">Streptomyces bathyalis</name>
    <dbReference type="NCBI Taxonomy" id="2710756"/>
    <lineage>
        <taxon>Bacteria</taxon>
        <taxon>Bacillati</taxon>
        <taxon>Actinomycetota</taxon>
        <taxon>Actinomycetes</taxon>
        <taxon>Kitasatosporales</taxon>
        <taxon>Streptomycetaceae</taxon>
        <taxon>Streptomyces</taxon>
    </lineage>
</organism>
<protein>
    <recommendedName>
        <fullName evidence="6">Mut7-C RNAse domain-containing protein</fullName>
    </recommendedName>
</protein>